<evidence type="ECO:0000259" key="4">
    <source>
        <dbReference type="PROSITE" id="PS50850"/>
    </source>
</evidence>
<comment type="similarity">
    <text evidence="2">Belongs to the major facilitator superfamily. Monocarboxylate porter (TC 2.A.1.13) family.</text>
</comment>
<evidence type="ECO:0000256" key="3">
    <source>
        <dbReference type="SAM" id="Phobius"/>
    </source>
</evidence>
<dbReference type="PROSITE" id="PS50850">
    <property type="entry name" value="MFS"/>
    <property type="match status" value="1"/>
</dbReference>
<keyword evidence="3" id="KW-0812">Transmembrane</keyword>
<feature type="transmembrane region" description="Helical" evidence="3">
    <location>
        <begin position="142"/>
        <end position="163"/>
    </location>
</feature>
<dbReference type="PANTHER" id="PTHR11360">
    <property type="entry name" value="MONOCARBOXYLATE TRANSPORTER"/>
    <property type="match status" value="1"/>
</dbReference>
<dbReference type="InterPro" id="IPR011701">
    <property type="entry name" value="MFS"/>
</dbReference>
<feature type="transmembrane region" description="Helical" evidence="3">
    <location>
        <begin position="443"/>
        <end position="472"/>
    </location>
</feature>
<dbReference type="InterPro" id="IPR050327">
    <property type="entry name" value="Proton-linked_MCT"/>
</dbReference>
<evidence type="ECO:0000313" key="5">
    <source>
        <dbReference type="EMBL" id="KAF2755477.1"/>
    </source>
</evidence>
<keyword evidence="3" id="KW-1133">Transmembrane helix</keyword>
<feature type="transmembrane region" description="Helical" evidence="3">
    <location>
        <begin position="205"/>
        <end position="226"/>
    </location>
</feature>
<keyword evidence="6" id="KW-1185">Reference proteome</keyword>
<evidence type="ECO:0000256" key="2">
    <source>
        <dbReference type="ARBA" id="ARBA00006727"/>
    </source>
</evidence>
<feature type="transmembrane region" description="Helical" evidence="3">
    <location>
        <begin position="74"/>
        <end position="96"/>
    </location>
</feature>
<accession>A0A6A6W1N0</accession>
<feature type="transmembrane region" description="Helical" evidence="3">
    <location>
        <begin position="116"/>
        <end position="135"/>
    </location>
</feature>
<dbReference type="OrthoDB" id="2213137at2759"/>
<name>A0A6A6W1N0_9PEZI</name>
<dbReference type="PANTHER" id="PTHR11360:SF287">
    <property type="entry name" value="MFS MONOCARBOXYLATE TRANSPORTER"/>
    <property type="match status" value="1"/>
</dbReference>
<sequence length="476" mass="51587">MVYRPSEDKSHSSIYLHDVRIASSTSTNNASKASQSTIVDAEHQFGESESVPNNGIEGFDYSTLPPVDTGKDAWLCLLAVFTIEVMILGYGFSYGVFQDFYAVNEPFASSSSNSSVIGVLTTGILFLTTPIFLPLCRHYPQWARWMATFGVFLALISNIASSFCTKIPQLIGTQGVILGLAGGLAFCPCLVYIDQWFDKRKGLAFGIFGSGAGFGGVFIPLMLRAMLNNVGFATTMRIWAGIHAGIGLTAAYFVKPRLPPAATLTRPFWNPRALRSRFFLMNQLANTIQGAGYYLPGIYLPTYAREILGASAWPATVSLMIFNISATIGLILMGHFTDRFTSRTCILVSSLGSTIAALIVWGLTTHIATLYTFSILFGLFSGSWPAVWPAVMRETARRGEERGFGYVDTLMVYSLLCVGRGVGNIVSGPLSEALTKDMPWKGAVIGGYGSGYGALILFSGLTSLVSGINTLWYQKL</sequence>
<dbReference type="Gene3D" id="1.20.1250.20">
    <property type="entry name" value="MFS general substrate transporter like domains"/>
    <property type="match status" value="2"/>
</dbReference>
<feature type="transmembrane region" description="Helical" evidence="3">
    <location>
        <begin position="312"/>
        <end position="333"/>
    </location>
</feature>
<dbReference type="EMBL" id="ML996577">
    <property type="protein sequence ID" value="KAF2755477.1"/>
    <property type="molecule type" value="Genomic_DNA"/>
</dbReference>
<dbReference type="RefSeq" id="XP_033597928.1">
    <property type="nucleotide sequence ID" value="XM_033749091.1"/>
</dbReference>
<reference evidence="5" key="1">
    <citation type="journal article" date="2020" name="Stud. Mycol.">
        <title>101 Dothideomycetes genomes: a test case for predicting lifestyles and emergence of pathogens.</title>
        <authorList>
            <person name="Haridas S."/>
            <person name="Albert R."/>
            <person name="Binder M."/>
            <person name="Bloem J."/>
            <person name="Labutti K."/>
            <person name="Salamov A."/>
            <person name="Andreopoulos B."/>
            <person name="Baker S."/>
            <person name="Barry K."/>
            <person name="Bills G."/>
            <person name="Bluhm B."/>
            <person name="Cannon C."/>
            <person name="Castanera R."/>
            <person name="Culley D."/>
            <person name="Daum C."/>
            <person name="Ezra D."/>
            <person name="Gonzalez J."/>
            <person name="Henrissat B."/>
            <person name="Kuo A."/>
            <person name="Liang C."/>
            <person name="Lipzen A."/>
            <person name="Lutzoni F."/>
            <person name="Magnuson J."/>
            <person name="Mondo S."/>
            <person name="Nolan M."/>
            <person name="Ohm R."/>
            <person name="Pangilinan J."/>
            <person name="Park H.-J."/>
            <person name="Ramirez L."/>
            <person name="Alfaro M."/>
            <person name="Sun H."/>
            <person name="Tritt A."/>
            <person name="Yoshinaga Y."/>
            <person name="Zwiers L.-H."/>
            <person name="Turgeon B."/>
            <person name="Goodwin S."/>
            <person name="Spatafora J."/>
            <person name="Crous P."/>
            <person name="Grigoriev I."/>
        </authorList>
    </citation>
    <scope>NUCLEOTIDE SEQUENCE</scope>
    <source>
        <strain evidence="5">CBS 121739</strain>
    </source>
</reference>
<feature type="transmembrane region" description="Helical" evidence="3">
    <location>
        <begin position="175"/>
        <end position="193"/>
    </location>
</feature>
<feature type="transmembrane region" description="Helical" evidence="3">
    <location>
        <begin position="370"/>
        <end position="391"/>
    </location>
</feature>
<dbReference type="AlphaFoldDB" id="A0A6A6W1N0"/>
<proteinExistence type="inferred from homology"/>
<feature type="domain" description="Major facilitator superfamily (MFS) profile" evidence="4">
    <location>
        <begin position="278"/>
        <end position="476"/>
    </location>
</feature>
<dbReference type="InterPro" id="IPR036259">
    <property type="entry name" value="MFS_trans_sf"/>
</dbReference>
<dbReference type="GeneID" id="54490145"/>
<protein>
    <submittedName>
        <fullName evidence="5">MFS general substrate transporter</fullName>
    </submittedName>
</protein>
<feature type="transmembrane region" description="Helical" evidence="3">
    <location>
        <begin position="403"/>
        <end position="423"/>
    </location>
</feature>
<dbReference type="GO" id="GO:0016020">
    <property type="term" value="C:membrane"/>
    <property type="evidence" value="ECO:0007669"/>
    <property type="project" value="UniProtKB-SubCell"/>
</dbReference>
<organism evidence="5 6">
    <name type="scientific">Pseudovirgaria hyperparasitica</name>
    <dbReference type="NCBI Taxonomy" id="470096"/>
    <lineage>
        <taxon>Eukaryota</taxon>
        <taxon>Fungi</taxon>
        <taxon>Dikarya</taxon>
        <taxon>Ascomycota</taxon>
        <taxon>Pezizomycotina</taxon>
        <taxon>Dothideomycetes</taxon>
        <taxon>Dothideomycetes incertae sedis</taxon>
        <taxon>Acrospermales</taxon>
        <taxon>Acrospermaceae</taxon>
        <taxon>Pseudovirgaria</taxon>
    </lineage>
</organism>
<dbReference type="InterPro" id="IPR020846">
    <property type="entry name" value="MFS_dom"/>
</dbReference>
<dbReference type="SUPFAM" id="SSF103473">
    <property type="entry name" value="MFS general substrate transporter"/>
    <property type="match status" value="1"/>
</dbReference>
<comment type="subcellular location">
    <subcellularLocation>
        <location evidence="1">Membrane</location>
        <topology evidence="1">Multi-pass membrane protein</topology>
    </subcellularLocation>
</comment>
<evidence type="ECO:0000313" key="6">
    <source>
        <dbReference type="Proteomes" id="UP000799437"/>
    </source>
</evidence>
<keyword evidence="3" id="KW-0472">Membrane</keyword>
<feature type="transmembrane region" description="Helical" evidence="3">
    <location>
        <begin position="238"/>
        <end position="258"/>
    </location>
</feature>
<dbReference type="Proteomes" id="UP000799437">
    <property type="component" value="Unassembled WGS sequence"/>
</dbReference>
<feature type="transmembrane region" description="Helical" evidence="3">
    <location>
        <begin position="345"/>
        <end position="364"/>
    </location>
</feature>
<dbReference type="Pfam" id="PF07690">
    <property type="entry name" value="MFS_1"/>
    <property type="match status" value="1"/>
</dbReference>
<feature type="transmembrane region" description="Helical" evidence="3">
    <location>
        <begin position="279"/>
        <end position="300"/>
    </location>
</feature>
<gene>
    <name evidence="5" type="ORF">EJ05DRAFT_532756</name>
</gene>
<dbReference type="GO" id="GO:0022857">
    <property type="term" value="F:transmembrane transporter activity"/>
    <property type="evidence" value="ECO:0007669"/>
    <property type="project" value="InterPro"/>
</dbReference>
<evidence type="ECO:0000256" key="1">
    <source>
        <dbReference type="ARBA" id="ARBA00004141"/>
    </source>
</evidence>